<organism evidence="2 3">
    <name type="scientific">Candidatus Magasanikbacteria bacterium GW2011_GWA2_42_32</name>
    <dbReference type="NCBI Taxonomy" id="1619039"/>
    <lineage>
        <taxon>Bacteria</taxon>
        <taxon>Candidatus Magasanikiibacteriota</taxon>
    </lineage>
</organism>
<protein>
    <recommendedName>
        <fullName evidence="4">HTH cro/C1-type domain-containing protein</fullName>
    </recommendedName>
</protein>
<dbReference type="Gene3D" id="1.10.260.40">
    <property type="entry name" value="lambda repressor-like DNA-binding domains"/>
    <property type="match status" value="1"/>
</dbReference>
<dbReference type="Gene3D" id="2.60.40.10">
    <property type="entry name" value="Immunoglobulins"/>
    <property type="match status" value="1"/>
</dbReference>
<proteinExistence type="predicted"/>
<name>A0A0G1A649_9BACT</name>
<dbReference type="EMBL" id="LCDO01000013">
    <property type="protein sequence ID" value="KKS56399.1"/>
    <property type="molecule type" value="Genomic_DNA"/>
</dbReference>
<dbReference type="GO" id="GO:0003677">
    <property type="term" value="F:DNA binding"/>
    <property type="evidence" value="ECO:0007669"/>
    <property type="project" value="InterPro"/>
</dbReference>
<dbReference type="Proteomes" id="UP000034837">
    <property type="component" value="Unassembled WGS sequence"/>
</dbReference>
<dbReference type="InterPro" id="IPR013783">
    <property type="entry name" value="Ig-like_fold"/>
</dbReference>
<reference evidence="2 3" key="1">
    <citation type="journal article" date="2015" name="Nature">
        <title>rRNA introns, odd ribosomes, and small enigmatic genomes across a large radiation of phyla.</title>
        <authorList>
            <person name="Brown C.T."/>
            <person name="Hug L.A."/>
            <person name="Thomas B.C."/>
            <person name="Sharon I."/>
            <person name="Castelle C.J."/>
            <person name="Singh A."/>
            <person name="Wilkins M.J."/>
            <person name="Williams K.H."/>
            <person name="Banfield J.F."/>
        </authorList>
    </citation>
    <scope>NUCLEOTIDE SEQUENCE [LARGE SCALE GENOMIC DNA]</scope>
</reference>
<dbReference type="InterPro" id="IPR010982">
    <property type="entry name" value="Lambda_DNA-bd_dom_sf"/>
</dbReference>
<gene>
    <name evidence="2" type="ORF">UV20_C0013G0017</name>
</gene>
<evidence type="ECO:0000313" key="3">
    <source>
        <dbReference type="Proteomes" id="UP000034837"/>
    </source>
</evidence>
<dbReference type="InterPro" id="IPR050400">
    <property type="entry name" value="Bact_Cytoskel_RodZ"/>
</dbReference>
<keyword evidence="1" id="KW-0812">Transmembrane</keyword>
<dbReference type="Pfam" id="PF09136">
    <property type="entry name" value="Glucodextran_B"/>
    <property type="match status" value="1"/>
</dbReference>
<feature type="transmembrane region" description="Helical" evidence="1">
    <location>
        <begin position="113"/>
        <end position="136"/>
    </location>
</feature>
<evidence type="ECO:0000313" key="2">
    <source>
        <dbReference type="EMBL" id="KKS56399.1"/>
    </source>
</evidence>
<accession>A0A0G1A649</accession>
<dbReference type="Pfam" id="PF13413">
    <property type="entry name" value="HTH_25"/>
    <property type="match status" value="1"/>
</dbReference>
<comment type="caution">
    <text evidence="2">The sequence shown here is derived from an EMBL/GenBank/DDBJ whole genome shotgun (WGS) entry which is preliminary data.</text>
</comment>
<evidence type="ECO:0000256" key="1">
    <source>
        <dbReference type="SAM" id="Phobius"/>
    </source>
</evidence>
<evidence type="ECO:0008006" key="4">
    <source>
        <dbReference type="Google" id="ProtNLM"/>
    </source>
</evidence>
<keyword evidence="1" id="KW-1133">Transmembrane helix</keyword>
<sequence length="226" mass="25412">MVTFSSKKIASKPLAVQILIEEREKRSLSIVSASKQLSICPSFVANLEKGLYNKLPGEIYIKNFIKRYAELLGLNPQKILNDYQEERKDCQKKENNFIPVCRLKSWPLLWRKLLALSAVMILVIYLGIEINGIFIAPALDLETPTEGEVSLQEALSVKGKTLPELTVQINGVETVSDSLGNFSEDIILNPGSNQIIITAAKKHSRSQTVIRNVIYREKKEDVSLKK</sequence>
<dbReference type="PANTHER" id="PTHR34475:SF1">
    <property type="entry name" value="CYTOSKELETON PROTEIN RODZ"/>
    <property type="match status" value="1"/>
</dbReference>
<keyword evidence="1" id="KW-0472">Membrane</keyword>
<dbReference type="AlphaFoldDB" id="A0A0G1A649"/>
<dbReference type="PANTHER" id="PTHR34475">
    <property type="match status" value="1"/>
</dbReference>